<name>A0A5P6PH83_9BRAD</name>
<sequence>MTFIAQLQRFSKTNSSFSDLIFRGCLSLIFIVGGLGHFVEHRQMLERIAESPWANTINTIGNPSVLLWVSGAIFVPAGVALAIGFMTRLSSVALFMTLVPITITLHVAPGHAGPLFKNIAILGALIHFAFNGSGAIAIDRALALAVEPTVDGSATNRAKAS</sequence>
<comment type="subcellular location">
    <subcellularLocation>
        <location evidence="1">Cell membrane</location>
        <topology evidence="1">Multi-pass membrane protein</topology>
    </subcellularLocation>
</comment>
<dbReference type="RefSeq" id="WP_100554903.1">
    <property type="nucleotide sequence ID" value="NZ_CP044544.1"/>
</dbReference>
<dbReference type="PANTHER" id="PTHR33452:SF1">
    <property type="entry name" value="INNER MEMBRANE PROTEIN YPHA-RELATED"/>
    <property type="match status" value="1"/>
</dbReference>
<dbReference type="KEGG" id="bbet:F8237_35735"/>
<feature type="transmembrane region" description="Helical" evidence="7">
    <location>
        <begin position="115"/>
        <end position="138"/>
    </location>
</feature>
<evidence type="ECO:0000256" key="7">
    <source>
        <dbReference type="SAM" id="Phobius"/>
    </source>
</evidence>
<evidence type="ECO:0000313" key="9">
    <source>
        <dbReference type="Proteomes" id="UP000325641"/>
    </source>
</evidence>
<dbReference type="PANTHER" id="PTHR33452">
    <property type="entry name" value="OXIDOREDUCTASE CATD-RELATED"/>
    <property type="match status" value="1"/>
</dbReference>
<evidence type="ECO:0000256" key="4">
    <source>
        <dbReference type="ARBA" id="ARBA00022692"/>
    </source>
</evidence>
<dbReference type="EMBL" id="CP044544">
    <property type="protein sequence ID" value="QFI77640.1"/>
    <property type="molecule type" value="Genomic_DNA"/>
</dbReference>
<keyword evidence="3" id="KW-1003">Cell membrane</keyword>
<evidence type="ECO:0000256" key="6">
    <source>
        <dbReference type="ARBA" id="ARBA00023136"/>
    </source>
</evidence>
<geneLocation type="plasmid" evidence="9">
    <name>pbbpl7hg1</name>
</geneLocation>
<evidence type="ECO:0000256" key="2">
    <source>
        <dbReference type="ARBA" id="ARBA00006679"/>
    </source>
</evidence>
<dbReference type="GO" id="GO:0005886">
    <property type="term" value="C:plasma membrane"/>
    <property type="evidence" value="ECO:0007669"/>
    <property type="project" value="UniProtKB-SubCell"/>
</dbReference>
<dbReference type="AlphaFoldDB" id="A0A5P6PH83"/>
<comment type="similarity">
    <text evidence="2">Belongs to the DoxX family.</text>
</comment>
<accession>A0A5P6PH83</accession>
<keyword evidence="6 7" id="KW-0472">Membrane</keyword>
<keyword evidence="4 7" id="KW-0812">Transmembrane</keyword>
<evidence type="ECO:0000313" key="8">
    <source>
        <dbReference type="EMBL" id="QFI77640.1"/>
    </source>
</evidence>
<dbReference type="InterPro" id="IPR051907">
    <property type="entry name" value="DoxX-like_oxidoreductase"/>
</dbReference>
<keyword evidence="8" id="KW-0614">Plasmid</keyword>
<dbReference type="Pfam" id="PF07681">
    <property type="entry name" value="DoxX"/>
    <property type="match status" value="1"/>
</dbReference>
<dbReference type="InterPro" id="IPR032808">
    <property type="entry name" value="DoxX"/>
</dbReference>
<evidence type="ECO:0000256" key="1">
    <source>
        <dbReference type="ARBA" id="ARBA00004651"/>
    </source>
</evidence>
<protein>
    <submittedName>
        <fullName evidence="8">DoxX family protein</fullName>
    </submittedName>
</protein>
<proteinExistence type="inferred from homology"/>
<feature type="transmembrane region" description="Helical" evidence="7">
    <location>
        <begin position="20"/>
        <end position="39"/>
    </location>
</feature>
<keyword evidence="5 7" id="KW-1133">Transmembrane helix</keyword>
<evidence type="ECO:0000256" key="5">
    <source>
        <dbReference type="ARBA" id="ARBA00022989"/>
    </source>
</evidence>
<feature type="transmembrane region" description="Helical" evidence="7">
    <location>
        <begin position="92"/>
        <end position="109"/>
    </location>
</feature>
<dbReference type="Proteomes" id="UP000325641">
    <property type="component" value="Plasmid pBbPL7HG1"/>
</dbReference>
<gene>
    <name evidence="8" type="ORF">F8237_35735</name>
</gene>
<dbReference type="OrthoDB" id="7425328at2"/>
<evidence type="ECO:0000256" key="3">
    <source>
        <dbReference type="ARBA" id="ARBA00022475"/>
    </source>
</evidence>
<feature type="transmembrane region" description="Helical" evidence="7">
    <location>
        <begin position="65"/>
        <end position="85"/>
    </location>
</feature>
<organism evidence="8 9">
    <name type="scientific">Bradyrhizobium betae</name>
    <dbReference type="NCBI Taxonomy" id="244734"/>
    <lineage>
        <taxon>Bacteria</taxon>
        <taxon>Pseudomonadati</taxon>
        <taxon>Pseudomonadota</taxon>
        <taxon>Alphaproteobacteria</taxon>
        <taxon>Hyphomicrobiales</taxon>
        <taxon>Nitrobacteraceae</taxon>
        <taxon>Bradyrhizobium</taxon>
    </lineage>
</organism>
<reference evidence="9" key="1">
    <citation type="submission" date="2019-10" db="EMBL/GenBank/DDBJ databases">
        <title>Complete Genome Sequence of Bradyrhizobium betae type strain PL7HG1T.</title>
        <authorList>
            <person name="Bromfield E.S.P."/>
            <person name="Cloutier S."/>
        </authorList>
    </citation>
    <scope>NUCLEOTIDE SEQUENCE [LARGE SCALE GENOMIC DNA]</scope>
    <source>
        <strain evidence="9">PL7HG1</strain>
        <plasmid evidence="9">pbbpl7hg1</plasmid>
    </source>
</reference>